<sequence length="237" mass="26513">MEWLTPGRYADELESETARLATAAAQRPSDQQIETCPEWTVRDLVTHVGTGHRLAAGIIEERRTTPAEYHLVDAPDDRDDWAEWLAGGARRLNAAVAEHGFGGTVWTWQPKFQTAGFWQRRMLHDLIIHRFDADPTGDLAPDLAADGIADLLLAFEHFPRFAGKGETLLFTATDTGQSWHVTLTPDGLDWATKAETADTTCAAPVTELLLMLNRRRPAENVEGDLALFQRWHKDAQF</sequence>
<keyword evidence="3" id="KW-1185">Reference proteome</keyword>
<dbReference type="PANTHER" id="PTHR40758">
    <property type="entry name" value="CONSERVED PROTEIN"/>
    <property type="match status" value="1"/>
</dbReference>
<organism evidence="2 3">
    <name type="scientific">Paractinoplanes globisporus</name>
    <dbReference type="NCBI Taxonomy" id="113565"/>
    <lineage>
        <taxon>Bacteria</taxon>
        <taxon>Bacillati</taxon>
        <taxon>Actinomycetota</taxon>
        <taxon>Actinomycetes</taxon>
        <taxon>Micromonosporales</taxon>
        <taxon>Micromonosporaceae</taxon>
        <taxon>Paractinoplanes</taxon>
    </lineage>
</organism>
<reference evidence="2 3" key="1">
    <citation type="submission" date="2024-10" db="EMBL/GenBank/DDBJ databases">
        <title>The Natural Products Discovery Center: Release of the First 8490 Sequenced Strains for Exploring Actinobacteria Biosynthetic Diversity.</title>
        <authorList>
            <person name="Kalkreuter E."/>
            <person name="Kautsar S.A."/>
            <person name="Yang D."/>
            <person name="Bader C.D."/>
            <person name="Teijaro C.N."/>
            <person name="Fluegel L."/>
            <person name="Davis C.M."/>
            <person name="Simpson J.R."/>
            <person name="Lauterbach L."/>
            <person name="Steele A.D."/>
            <person name="Gui C."/>
            <person name="Meng S."/>
            <person name="Li G."/>
            <person name="Viehrig K."/>
            <person name="Ye F."/>
            <person name="Su P."/>
            <person name="Kiefer A.F."/>
            <person name="Nichols A."/>
            <person name="Cepeda A.J."/>
            <person name="Yan W."/>
            <person name="Fan B."/>
            <person name="Jiang Y."/>
            <person name="Adhikari A."/>
            <person name="Zheng C.-J."/>
            <person name="Schuster L."/>
            <person name="Cowan T.M."/>
            <person name="Smanski M.J."/>
            <person name="Chevrette M.G."/>
            <person name="De Carvalho L.P.S."/>
            <person name="Shen B."/>
        </authorList>
    </citation>
    <scope>NUCLEOTIDE SEQUENCE [LARGE SCALE GENOMIC DNA]</scope>
    <source>
        <strain evidence="2 3">NPDC000087</strain>
    </source>
</reference>
<keyword evidence="2" id="KW-0413">Isomerase</keyword>
<dbReference type="InterPro" id="IPR034660">
    <property type="entry name" value="DinB/YfiT-like"/>
</dbReference>
<dbReference type="EMBL" id="JBIAZU010000004">
    <property type="protein sequence ID" value="MFF5292459.1"/>
    <property type="molecule type" value="Genomic_DNA"/>
</dbReference>
<dbReference type="NCBIfam" id="TIGR03083">
    <property type="entry name" value="maleylpyruvate isomerase family mycothiol-dependent enzyme"/>
    <property type="match status" value="1"/>
</dbReference>
<name>A0ABW6WGQ3_9ACTN</name>
<protein>
    <submittedName>
        <fullName evidence="2">Maleylpyruvate isomerase family mycothiol-dependent enzyme</fullName>
    </submittedName>
</protein>
<dbReference type="GO" id="GO:0016853">
    <property type="term" value="F:isomerase activity"/>
    <property type="evidence" value="ECO:0007669"/>
    <property type="project" value="UniProtKB-KW"/>
</dbReference>
<dbReference type="SUPFAM" id="SSF109854">
    <property type="entry name" value="DinB/YfiT-like putative metalloenzymes"/>
    <property type="match status" value="1"/>
</dbReference>
<feature type="domain" description="Mycothiol-dependent maleylpyruvate isomerase metal-binding" evidence="1">
    <location>
        <begin position="12"/>
        <end position="133"/>
    </location>
</feature>
<evidence type="ECO:0000259" key="1">
    <source>
        <dbReference type="Pfam" id="PF11716"/>
    </source>
</evidence>
<comment type="caution">
    <text evidence="2">The sequence shown here is derived from an EMBL/GenBank/DDBJ whole genome shotgun (WGS) entry which is preliminary data.</text>
</comment>
<dbReference type="Proteomes" id="UP001602245">
    <property type="component" value="Unassembled WGS sequence"/>
</dbReference>
<evidence type="ECO:0000313" key="2">
    <source>
        <dbReference type="EMBL" id="MFF5292459.1"/>
    </source>
</evidence>
<dbReference type="InterPro" id="IPR024344">
    <property type="entry name" value="MDMPI_metal-binding"/>
</dbReference>
<dbReference type="Pfam" id="PF11716">
    <property type="entry name" value="MDMPI_N"/>
    <property type="match status" value="1"/>
</dbReference>
<dbReference type="PANTHER" id="PTHR40758:SF1">
    <property type="entry name" value="CONSERVED PROTEIN"/>
    <property type="match status" value="1"/>
</dbReference>
<proteinExistence type="predicted"/>
<gene>
    <name evidence="2" type="ORF">ACFY35_23710</name>
</gene>
<accession>A0ABW6WGQ3</accession>
<dbReference type="RefSeq" id="WP_020512193.1">
    <property type="nucleotide sequence ID" value="NZ_JBIAZU010000004.1"/>
</dbReference>
<dbReference type="Gene3D" id="1.20.120.450">
    <property type="entry name" value="dinb family like domain"/>
    <property type="match status" value="1"/>
</dbReference>
<dbReference type="InterPro" id="IPR017517">
    <property type="entry name" value="Maleyloyr_isom"/>
</dbReference>
<evidence type="ECO:0000313" key="3">
    <source>
        <dbReference type="Proteomes" id="UP001602245"/>
    </source>
</evidence>